<keyword evidence="2" id="KW-1133">Transmembrane helix</keyword>
<keyword evidence="2" id="KW-0812">Transmembrane</keyword>
<organism evidence="3">
    <name type="scientific">hydrothermal vent metagenome</name>
    <dbReference type="NCBI Taxonomy" id="652676"/>
    <lineage>
        <taxon>unclassified sequences</taxon>
        <taxon>metagenomes</taxon>
        <taxon>ecological metagenomes</taxon>
    </lineage>
</organism>
<sequence>MEKEPPVTSLKARVEQARKVNSPRSKDGLNESHAYGMAMRLVAELLSGLIVGLIVGWFLDKWLGTKPWLLIIFIFLGLGAGIFNVVRAAKQIEEKQARKREEAAEKAKIDEG</sequence>
<dbReference type="EMBL" id="UOED01000136">
    <property type="protein sequence ID" value="VAV99646.1"/>
    <property type="molecule type" value="Genomic_DNA"/>
</dbReference>
<dbReference type="InterPro" id="IPR016989">
    <property type="entry name" value="Atp1_alphaprobac"/>
</dbReference>
<reference evidence="3" key="1">
    <citation type="submission" date="2018-06" db="EMBL/GenBank/DDBJ databases">
        <authorList>
            <person name="Zhirakovskaya E."/>
        </authorList>
    </citation>
    <scope>NUCLEOTIDE SEQUENCE</scope>
</reference>
<evidence type="ECO:0000256" key="2">
    <source>
        <dbReference type="SAM" id="Phobius"/>
    </source>
</evidence>
<dbReference type="InterPro" id="IPR032820">
    <property type="entry name" value="ATPase_put"/>
</dbReference>
<protein>
    <submittedName>
        <fullName evidence="3">ATP synthase protein I</fullName>
    </submittedName>
</protein>
<feature type="transmembrane region" description="Helical" evidence="2">
    <location>
        <begin position="41"/>
        <end position="59"/>
    </location>
</feature>
<feature type="transmembrane region" description="Helical" evidence="2">
    <location>
        <begin position="65"/>
        <end position="86"/>
    </location>
</feature>
<feature type="region of interest" description="Disordered" evidence="1">
    <location>
        <begin position="1"/>
        <end position="30"/>
    </location>
</feature>
<proteinExistence type="predicted"/>
<keyword evidence="2" id="KW-0472">Membrane</keyword>
<accession>A0A3B0SFB7</accession>
<dbReference type="PIRSF" id="PIRSF032126">
    <property type="entry name" value="F0F1_ATP_synthase_subunit_I"/>
    <property type="match status" value="1"/>
</dbReference>
<name>A0A3B0SFB7_9ZZZZ</name>
<gene>
    <name evidence="3" type="ORF">MNBD_ALPHA02-16</name>
</gene>
<feature type="compositionally biased region" description="Basic and acidic residues" evidence="1">
    <location>
        <begin position="12"/>
        <end position="30"/>
    </location>
</feature>
<dbReference type="AlphaFoldDB" id="A0A3B0SFB7"/>
<evidence type="ECO:0000313" key="3">
    <source>
        <dbReference type="EMBL" id="VAV99646.1"/>
    </source>
</evidence>
<dbReference type="Pfam" id="PF09527">
    <property type="entry name" value="ATPase_gene1"/>
    <property type="match status" value="1"/>
</dbReference>
<evidence type="ECO:0000256" key="1">
    <source>
        <dbReference type="SAM" id="MobiDB-lite"/>
    </source>
</evidence>